<dbReference type="SUPFAM" id="SSF52172">
    <property type="entry name" value="CheY-like"/>
    <property type="match status" value="1"/>
</dbReference>
<dbReference type="InterPro" id="IPR011006">
    <property type="entry name" value="CheY-like_superfamily"/>
</dbReference>
<dbReference type="RefSeq" id="WP_058935589.1">
    <property type="nucleotide sequence ID" value="NZ_CP013729.1"/>
</dbReference>
<dbReference type="SUPFAM" id="SSF46894">
    <property type="entry name" value="C-terminal effector domain of the bipartite response regulators"/>
    <property type="match status" value="1"/>
</dbReference>
<dbReference type="OrthoDB" id="3623000at2"/>
<dbReference type="InterPro" id="IPR016032">
    <property type="entry name" value="Sig_transdc_resp-reg_C-effctor"/>
</dbReference>
<keyword evidence="1" id="KW-0597">Phosphoprotein</keyword>
<evidence type="ECO:0000256" key="1">
    <source>
        <dbReference type="ARBA" id="ARBA00022553"/>
    </source>
</evidence>
<protein>
    <submittedName>
        <fullName evidence="3">Uncharacterized protein</fullName>
    </submittedName>
</protein>
<name>A0A0U3LR55_9BURK</name>
<dbReference type="AlphaFoldDB" id="A0A0U3LR55"/>
<dbReference type="PRINTS" id="PR00038">
    <property type="entry name" value="HTHLUXR"/>
</dbReference>
<dbReference type="CDD" id="cd06170">
    <property type="entry name" value="LuxR_C_like"/>
    <property type="match status" value="1"/>
</dbReference>
<dbReference type="CDD" id="cd17535">
    <property type="entry name" value="REC_NarL-like"/>
    <property type="match status" value="1"/>
</dbReference>
<keyword evidence="2" id="KW-0238">DNA-binding</keyword>
<dbReference type="SMART" id="SM00448">
    <property type="entry name" value="REC"/>
    <property type="match status" value="1"/>
</dbReference>
<dbReference type="Pfam" id="PF00072">
    <property type="entry name" value="Response_reg"/>
    <property type="match status" value="1"/>
</dbReference>
<keyword evidence="4" id="KW-1185">Reference proteome</keyword>
<dbReference type="PROSITE" id="PS50110">
    <property type="entry name" value="RESPONSE_REGULATORY"/>
    <property type="match status" value="1"/>
</dbReference>
<dbReference type="Pfam" id="PF00196">
    <property type="entry name" value="GerE"/>
    <property type="match status" value="1"/>
</dbReference>
<dbReference type="Gene3D" id="3.40.50.2300">
    <property type="match status" value="1"/>
</dbReference>
<evidence type="ECO:0000313" key="4">
    <source>
        <dbReference type="Proteomes" id="UP000060699"/>
    </source>
</evidence>
<dbReference type="GO" id="GO:0003677">
    <property type="term" value="F:DNA binding"/>
    <property type="evidence" value="ECO:0007669"/>
    <property type="project" value="UniProtKB-KW"/>
</dbReference>
<evidence type="ECO:0000256" key="2">
    <source>
        <dbReference type="ARBA" id="ARBA00023125"/>
    </source>
</evidence>
<dbReference type="STRING" id="76731.RD2015_3018"/>
<dbReference type="InterPro" id="IPR039420">
    <property type="entry name" value="WalR-like"/>
</dbReference>
<dbReference type="EMBL" id="CP013729">
    <property type="protein sequence ID" value="ALV07479.1"/>
    <property type="molecule type" value="Genomic_DNA"/>
</dbReference>
<sequence>MSIAVAIIEDDPMILKRLIDIIAASTLCEVVAVGKNRSEAVAAIMADRADLYLVDLGLPDVDGVELIRLIAEKCQEARALVVSTFADAKHVMRSLRAGACGYLLKDEIHPALVDKLVCAHNGQAPLSPSVSQTLLDRLRLLESHARPQVDRKKVLEELGLGEREWQVLRLLVDGLRVVEIARRLEISPHTVNQHLRSIYRKLGVNSRARAASVTRALGVLDE</sequence>
<proteinExistence type="predicted"/>
<dbReference type="KEGG" id="rdp:RD2015_3018"/>
<organism evidence="3 4">
    <name type="scientific">Roseateles depolymerans</name>
    <dbReference type="NCBI Taxonomy" id="76731"/>
    <lineage>
        <taxon>Bacteria</taxon>
        <taxon>Pseudomonadati</taxon>
        <taxon>Pseudomonadota</taxon>
        <taxon>Betaproteobacteria</taxon>
        <taxon>Burkholderiales</taxon>
        <taxon>Sphaerotilaceae</taxon>
        <taxon>Roseateles</taxon>
    </lineage>
</organism>
<dbReference type="Proteomes" id="UP000060699">
    <property type="component" value="Chromosome"/>
</dbReference>
<reference evidence="3 4" key="1">
    <citation type="submission" date="2015-12" db="EMBL/GenBank/DDBJ databases">
        <title>Complete genome of Roseateles depolymerans KCTC 42856.</title>
        <authorList>
            <person name="Kim K.M."/>
        </authorList>
    </citation>
    <scope>NUCLEOTIDE SEQUENCE [LARGE SCALE GENOMIC DNA]</scope>
    <source>
        <strain evidence="3 4">KCTC 42856</strain>
    </source>
</reference>
<dbReference type="InterPro" id="IPR058245">
    <property type="entry name" value="NreC/VraR/RcsB-like_REC"/>
</dbReference>
<dbReference type="SMART" id="SM00421">
    <property type="entry name" value="HTH_LUXR"/>
    <property type="match status" value="1"/>
</dbReference>
<accession>A0A0U3LR55</accession>
<dbReference type="PANTHER" id="PTHR43214">
    <property type="entry name" value="TWO-COMPONENT RESPONSE REGULATOR"/>
    <property type="match status" value="1"/>
</dbReference>
<dbReference type="PROSITE" id="PS50043">
    <property type="entry name" value="HTH_LUXR_2"/>
    <property type="match status" value="1"/>
</dbReference>
<dbReference type="PANTHER" id="PTHR43214:SF44">
    <property type="entry name" value="TWO-COMPONENT RESPONSE REGULATOR"/>
    <property type="match status" value="1"/>
</dbReference>
<gene>
    <name evidence="3" type="ORF">RD2015_3018</name>
</gene>
<evidence type="ECO:0000313" key="3">
    <source>
        <dbReference type="EMBL" id="ALV07479.1"/>
    </source>
</evidence>
<dbReference type="InterPro" id="IPR001789">
    <property type="entry name" value="Sig_transdc_resp-reg_receiver"/>
</dbReference>
<dbReference type="PROSITE" id="PS00622">
    <property type="entry name" value="HTH_LUXR_1"/>
    <property type="match status" value="1"/>
</dbReference>
<dbReference type="InterPro" id="IPR000792">
    <property type="entry name" value="Tscrpt_reg_LuxR_C"/>
</dbReference>
<dbReference type="GO" id="GO:0006355">
    <property type="term" value="P:regulation of DNA-templated transcription"/>
    <property type="evidence" value="ECO:0007669"/>
    <property type="project" value="InterPro"/>
</dbReference>
<dbReference type="GO" id="GO:0000160">
    <property type="term" value="P:phosphorelay signal transduction system"/>
    <property type="evidence" value="ECO:0007669"/>
    <property type="project" value="InterPro"/>
</dbReference>